<feature type="transmembrane region" description="Helical" evidence="1">
    <location>
        <begin position="6"/>
        <end position="30"/>
    </location>
</feature>
<dbReference type="EMBL" id="CP048685">
    <property type="protein sequence ID" value="QPJ61229.1"/>
    <property type="molecule type" value="Genomic_DNA"/>
</dbReference>
<gene>
    <name evidence="3" type="ORF">G3M70_04725</name>
</gene>
<evidence type="ECO:0000313" key="3">
    <source>
        <dbReference type="EMBL" id="QPJ61229.1"/>
    </source>
</evidence>
<dbReference type="Pfam" id="PF09990">
    <property type="entry name" value="DUF2231"/>
    <property type="match status" value="1"/>
</dbReference>
<evidence type="ECO:0000259" key="2">
    <source>
        <dbReference type="Pfam" id="PF09990"/>
    </source>
</evidence>
<name>A0A7T0BUJ5_9BACT</name>
<protein>
    <submittedName>
        <fullName evidence="3">DUF2231 domain-containing protein</fullName>
    </submittedName>
</protein>
<keyword evidence="1" id="KW-0472">Membrane</keyword>
<keyword evidence="1" id="KW-0812">Transmembrane</keyword>
<dbReference type="KEGG" id="nli:G3M70_04725"/>
<dbReference type="Proteomes" id="UP000594688">
    <property type="component" value="Chromosome"/>
</dbReference>
<feature type="transmembrane region" description="Helical" evidence="1">
    <location>
        <begin position="75"/>
        <end position="95"/>
    </location>
</feature>
<feature type="domain" description="DUF2231" evidence="2">
    <location>
        <begin position="6"/>
        <end position="138"/>
    </location>
</feature>
<sequence length="143" mass="15789">MFFAQLHPLLVHFPVGLLVSGVVFEFYGSLQKEESAKEAGRFNIRFGTCWALLTAGIGLLALWGLELKDEARQFVGYHLMLASSTMIIFGIAIGVTRWFRSQPWCRVLYLGLILVGLAGVLSTGYFGGELVHRFGVATLHPAE</sequence>
<feature type="transmembrane region" description="Helical" evidence="1">
    <location>
        <begin position="107"/>
        <end position="126"/>
    </location>
</feature>
<evidence type="ECO:0000256" key="1">
    <source>
        <dbReference type="SAM" id="Phobius"/>
    </source>
</evidence>
<dbReference type="AlphaFoldDB" id="A0A7T0BUJ5"/>
<organism evidence="3 4">
    <name type="scientific">Candidatus Nitronauta litoralis</name>
    <dbReference type="NCBI Taxonomy" id="2705533"/>
    <lineage>
        <taxon>Bacteria</taxon>
        <taxon>Pseudomonadati</taxon>
        <taxon>Nitrospinota/Tectimicrobiota group</taxon>
        <taxon>Nitrospinota</taxon>
        <taxon>Nitrospinia</taxon>
        <taxon>Nitrospinales</taxon>
        <taxon>Nitrospinaceae</taxon>
        <taxon>Candidatus Nitronauta</taxon>
    </lineage>
</organism>
<accession>A0A7T0BUJ5</accession>
<reference evidence="3 4" key="1">
    <citation type="submission" date="2020-02" db="EMBL/GenBank/DDBJ databases">
        <title>Genomic and physiological characterization of two novel Nitrospinaceae genera.</title>
        <authorList>
            <person name="Mueller A.J."/>
            <person name="Jung M.-Y."/>
            <person name="Strachan C.R."/>
            <person name="Herbold C.W."/>
            <person name="Kirkegaard R.H."/>
            <person name="Daims H."/>
        </authorList>
    </citation>
    <scope>NUCLEOTIDE SEQUENCE [LARGE SCALE GENOMIC DNA]</scope>
    <source>
        <strain evidence="3">EB</strain>
    </source>
</reference>
<dbReference type="InterPro" id="IPR019251">
    <property type="entry name" value="DUF2231_TM"/>
</dbReference>
<keyword evidence="1" id="KW-1133">Transmembrane helix</keyword>
<evidence type="ECO:0000313" key="4">
    <source>
        <dbReference type="Proteomes" id="UP000594688"/>
    </source>
</evidence>
<proteinExistence type="predicted"/>
<feature type="transmembrane region" description="Helical" evidence="1">
    <location>
        <begin position="42"/>
        <end position="63"/>
    </location>
</feature>